<evidence type="ECO:0000256" key="1">
    <source>
        <dbReference type="ARBA" id="ARBA00022723"/>
    </source>
</evidence>
<dbReference type="GO" id="GO:0008270">
    <property type="term" value="F:zinc ion binding"/>
    <property type="evidence" value="ECO:0007669"/>
    <property type="project" value="UniProtKB-KW"/>
</dbReference>
<organism evidence="7 8">
    <name type="scientific">Sinanodonta woodiana</name>
    <name type="common">Chinese pond mussel</name>
    <name type="synonym">Anodonta woodiana</name>
    <dbReference type="NCBI Taxonomy" id="1069815"/>
    <lineage>
        <taxon>Eukaryota</taxon>
        <taxon>Metazoa</taxon>
        <taxon>Spiralia</taxon>
        <taxon>Lophotrochozoa</taxon>
        <taxon>Mollusca</taxon>
        <taxon>Bivalvia</taxon>
        <taxon>Autobranchia</taxon>
        <taxon>Heteroconchia</taxon>
        <taxon>Palaeoheterodonta</taxon>
        <taxon>Unionida</taxon>
        <taxon>Unionoidea</taxon>
        <taxon>Unionidae</taxon>
        <taxon>Unioninae</taxon>
        <taxon>Sinanodonta</taxon>
    </lineage>
</organism>
<reference evidence="7 8" key="1">
    <citation type="submission" date="2024-11" db="EMBL/GenBank/DDBJ databases">
        <title>Chromosome-level genome assembly of the freshwater bivalve Anodonta woodiana.</title>
        <authorList>
            <person name="Chen X."/>
        </authorList>
    </citation>
    <scope>NUCLEOTIDE SEQUENCE [LARGE SCALE GENOMIC DNA]</scope>
    <source>
        <strain evidence="7">MN2024</strain>
        <tissue evidence="7">Gills</tissue>
    </source>
</reference>
<feature type="domain" description="RING-type" evidence="6">
    <location>
        <begin position="20"/>
        <end position="60"/>
    </location>
</feature>
<protein>
    <recommendedName>
        <fullName evidence="6">RING-type domain-containing protein</fullName>
    </recommendedName>
</protein>
<dbReference type="SMART" id="SM00184">
    <property type="entry name" value="RING"/>
    <property type="match status" value="1"/>
</dbReference>
<keyword evidence="3" id="KW-0862">Zinc</keyword>
<dbReference type="PROSITE" id="PS50089">
    <property type="entry name" value="ZF_RING_2"/>
    <property type="match status" value="1"/>
</dbReference>
<dbReference type="EMBL" id="JBJQND010000006">
    <property type="protein sequence ID" value="KAL3873435.1"/>
    <property type="molecule type" value="Genomic_DNA"/>
</dbReference>
<evidence type="ECO:0000256" key="3">
    <source>
        <dbReference type="ARBA" id="ARBA00022833"/>
    </source>
</evidence>
<dbReference type="InterPro" id="IPR017907">
    <property type="entry name" value="Znf_RING_CS"/>
</dbReference>
<dbReference type="InterPro" id="IPR013083">
    <property type="entry name" value="Znf_RING/FYVE/PHD"/>
</dbReference>
<evidence type="ECO:0000256" key="5">
    <source>
        <dbReference type="SAM" id="Coils"/>
    </source>
</evidence>
<comment type="caution">
    <text evidence="7">The sequence shown here is derived from an EMBL/GenBank/DDBJ whole genome shotgun (WGS) entry which is preliminary data.</text>
</comment>
<evidence type="ECO:0000259" key="6">
    <source>
        <dbReference type="PROSITE" id="PS50089"/>
    </source>
</evidence>
<name>A0ABD3WIY4_SINWO</name>
<dbReference type="Proteomes" id="UP001634394">
    <property type="component" value="Unassembled WGS sequence"/>
</dbReference>
<evidence type="ECO:0000256" key="2">
    <source>
        <dbReference type="ARBA" id="ARBA00022771"/>
    </source>
</evidence>
<evidence type="ECO:0000313" key="8">
    <source>
        <dbReference type="Proteomes" id="UP001634394"/>
    </source>
</evidence>
<dbReference type="SUPFAM" id="SSF49599">
    <property type="entry name" value="TRAF domain-like"/>
    <property type="match status" value="1"/>
</dbReference>
<sequence>MIMGYEVNWFIGSIDPNLLCGICNAVLEDAVLTPCGHSFCYACIETWLSRPSTVTCPECRANVTLTTVKPVLSLRNLINGFEVGCPNSERGCKVIIKLDRVNHHLETCGYASVECAGCGSNVNRFELAAHQMICEGIAASVKEEDYIIASERLTNLRFTTSMTSADLKELLSKLSSLEFELKTMKRDLQIAESKNRVLERECRKARDELQKTRNELPDFGCDYDPEYKYGHTPQSIANLSLLIAKNLLRKPAFIDREMIFCSVRRCYDKYARCGTEYEHDIHMLIATAFASNWFSENQRHNLHYYLQSIARYRNMTNALKSAVNIHVLN</sequence>
<keyword evidence="8" id="KW-1185">Reference proteome</keyword>
<dbReference type="PROSITE" id="PS00518">
    <property type="entry name" value="ZF_RING_1"/>
    <property type="match status" value="1"/>
</dbReference>
<evidence type="ECO:0000256" key="4">
    <source>
        <dbReference type="PROSITE-ProRule" id="PRU00175"/>
    </source>
</evidence>
<dbReference type="PANTHER" id="PTHR10131">
    <property type="entry name" value="TNF RECEPTOR ASSOCIATED FACTOR"/>
    <property type="match status" value="1"/>
</dbReference>
<dbReference type="AlphaFoldDB" id="A0ABD3WIY4"/>
<keyword evidence="2 4" id="KW-0863">Zinc-finger</keyword>
<proteinExistence type="predicted"/>
<dbReference type="InterPro" id="IPR018957">
    <property type="entry name" value="Znf_C3HC4_RING-type"/>
</dbReference>
<feature type="coiled-coil region" evidence="5">
    <location>
        <begin position="167"/>
        <end position="215"/>
    </location>
</feature>
<dbReference type="InterPro" id="IPR001841">
    <property type="entry name" value="Znf_RING"/>
</dbReference>
<keyword evidence="5" id="KW-0175">Coiled coil</keyword>
<evidence type="ECO:0000313" key="7">
    <source>
        <dbReference type="EMBL" id="KAL3873435.1"/>
    </source>
</evidence>
<keyword evidence="1" id="KW-0479">Metal-binding</keyword>
<dbReference type="Pfam" id="PF00097">
    <property type="entry name" value="zf-C3HC4"/>
    <property type="match status" value="1"/>
</dbReference>
<dbReference type="SUPFAM" id="SSF57850">
    <property type="entry name" value="RING/U-box"/>
    <property type="match status" value="1"/>
</dbReference>
<dbReference type="Gene3D" id="3.30.40.10">
    <property type="entry name" value="Zinc/RING finger domain, C3HC4 (zinc finger)"/>
    <property type="match status" value="2"/>
</dbReference>
<accession>A0ABD3WIY4</accession>
<dbReference type="PANTHER" id="PTHR10131:SF157">
    <property type="entry name" value="RECEPTOR-ASSOCIATED FACTOR, PUTATIVE-RELATED"/>
    <property type="match status" value="1"/>
</dbReference>
<gene>
    <name evidence="7" type="ORF">ACJMK2_036554</name>
</gene>